<dbReference type="Proteomes" id="UP000092695">
    <property type="component" value="Chromosome"/>
</dbReference>
<feature type="transmembrane region" description="Helical" evidence="1">
    <location>
        <begin position="121"/>
        <end position="139"/>
    </location>
</feature>
<sequence length="148" mass="16255">MISSGYWITALVTAAAVVACVVLHYETLRIISKRVPLPNDRHRSRIVTLILSLLTLHIAEIWIFGSSYFLLLSFGENGTLTGTGAMSLLDCVYYSASVFTTLGFGDIVPTGAIRFMTGTEAIAGLTFITWSASFTFLVMQKSWDFGRD</sequence>
<keyword evidence="1" id="KW-1133">Transmembrane helix</keyword>
<dbReference type="STRING" id="1548547.BA177_03645"/>
<keyword evidence="1" id="KW-0472">Membrane</keyword>
<proteinExistence type="predicted"/>
<dbReference type="RefSeq" id="WP_068612957.1">
    <property type="nucleotide sequence ID" value="NZ_CP016268.1"/>
</dbReference>
<reference evidence="3 4" key="1">
    <citation type="submission" date="2016-06" db="EMBL/GenBank/DDBJ databases">
        <title>Complete genome sequence of a deep-branching marine Gamma Proteobacterium Woeseia oceani type strain XK5.</title>
        <authorList>
            <person name="Mu D."/>
            <person name="Du Z."/>
        </authorList>
    </citation>
    <scope>NUCLEOTIDE SEQUENCE [LARGE SCALE GENOMIC DNA]</scope>
    <source>
        <strain evidence="3 4">XK5</strain>
    </source>
</reference>
<evidence type="ECO:0000313" key="3">
    <source>
        <dbReference type="EMBL" id="ANO50421.1"/>
    </source>
</evidence>
<dbReference type="EMBL" id="CP016268">
    <property type="protein sequence ID" value="ANO50421.1"/>
    <property type="molecule type" value="Genomic_DNA"/>
</dbReference>
<organism evidence="3 4">
    <name type="scientific">Woeseia oceani</name>
    <dbReference type="NCBI Taxonomy" id="1548547"/>
    <lineage>
        <taxon>Bacteria</taxon>
        <taxon>Pseudomonadati</taxon>
        <taxon>Pseudomonadota</taxon>
        <taxon>Gammaproteobacteria</taxon>
        <taxon>Woeseiales</taxon>
        <taxon>Woeseiaceae</taxon>
        <taxon>Woeseia</taxon>
    </lineage>
</organism>
<dbReference type="AlphaFoldDB" id="A0A193LDA4"/>
<dbReference type="Gene3D" id="1.10.287.70">
    <property type="match status" value="1"/>
</dbReference>
<evidence type="ECO:0000313" key="4">
    <source>
        <dbReference type="Proteomes" id="UP000092695"/>
    </source>
</evidence>
<evidence type="ECO:0000256" key="1">
    <source>
        <dbReference type="SAM" id="Phobius"/>
    </source>
</evidence>
<name>A0A193LDA4_9GAMM</name>
<dbReference type="KEGG" id="woc:BA177_03645"/>
<accession>A0A193LDA4</accession>
<gene>
    <name evidence="3" type="ORF">BA177_03645</name>
</gene>
<feature type="transmembrane region" description="Helical" evidence="1">
    <location>
        <begin position="46"/>
        <end position="72"/>
    </location>
</feature>
<feature type="transmembrane region" description="Helical" evidence="1">
    <location>
        <begin position="92"/>
        <end position="109"/>
    </location>
</feature>
<feature type="transmembrane region" description="Helical" evidence="1">
    <location>
        <begin position="6"/>
        <end position="25"/>
    </location>
</feature>
<dbReference type="InterPro" id="IPR013099">
    <property type="entry name" value="K_chnl_dom"/>
</dbReference>
<protein>
    <recommendedName>
        <fullName evidence="2">Potassium channel domain-containing protein</fullName>
    </recommendedName>
</protein>
<dbReference type="SUPFAM" id="SSF81324">
    <property type="entry name" value="Voltage-gated potassium channels"/>
    <property type="match status" value="1"/>
</dbReference>
<keyword evidence="1" id="KW-0812">Transmembrane</keyword>
<feature type="domain" description="Potassium channel" evidence="2">
    <location>
        <begin position="58"/>
        <end position="139"/>
    </location>
</feature>
<keyword evidence="4" id="KW-1185">Reference proteome</keyword>
<dbReference type="Pfam" id="PF07885">
    <property type="entry name" value="Ion_trans_2"/>
    <property type="match status" value="1"/>
</dbReference>
<evidence type="ECO:0000259" key="2">
    <source>
        <dbReference type="Pfam" id="PF07885"/>
    </source>
</evidence>